<dbReference type="Pfam" id="PF06080">
    <property type="entry name" value="DUF938"/>
    <property type="match status" value="1"/>
</dbReference>
<dbReference type="EMBL" id="PQWO01000013">
    <property type="protein sequence ID" value="PZD71946.1"/>
    <property type="molecule type" value="Genomic_DNA"/>
</dbReference>
<dbReference type="Proteomes" id="UP000248857">
    <property type="component" value="Unassembled WGS sequence"/>
</dbReference>
<protein>
    <recommendedName>
        <fullName evidence="3">SAM-dependent methyltransferase</fullName>
    </recommendedName>
</protein>
<dbReference type="RefSeq" id="WP_110987582.1">
    <property type="nucleotide sequence ID" value="NZ_CAWNWM010000013.1"/>
</dbReference>
<dbReference type="OrthoDB" id="450870at2"/>
<evidence type="ECO:0000313" key="1">
    <source>
        <dbReference type="EMBL" id="PZD71946.1"/>
    </source>
</evidence>
<reference evidence="1 2" key="1">
    <citation type="journal article" date="2018" name="Sci. Rep.">
        <title>A novel species of the marine cyanobacterium Acaryochloris with a unique pigment content and lifestyle.</title>
        <authorList>
            <person name="Partensky F."/>
            <person name="Six C."/>
            <person name="Ratin M."/>
            <person name="Garczarek L."/>
            <person name="Vaulot D."/>
            <person name="Probert I."/>
            <person name="Calteau A."/>
            <person name="Gourvil P."/>
            <person name="Marie D."/>
            <person name="Grebert T."/>
            <person name="Bouchier C."/>
            <person name="Le Panse S."/>
            <person name="Gachenot M."/>
            <person name="Rodriguez F."/>
            <person name="Garrido J.L."/>
        </authorList>
    </citation>
    <scope>NUCLEOTIDE SEQUENCE [LARGE SCALE GENOMIC DNA]</scope>
    <source>
        <strain evidence="1 2">RCC1774</strain>
    </source>
</reference>
<dbReference type="PANTHER" id="PTHR20974:SF0">
    <property type="entry name" value="UPF0585 PROTEIN CG18661"/>
    <property type="match status" value="1"/>
</dbReference>
<name>A0A2W1JDY8_9CYAN</name>
<evidence type="ECO:0000313" key="2">
    <source>
        <dbReference type="Proteomes" id="UP000248857"/>
    </source>
</evidence>
<organism evidence="1 2">
    <name type="scientific">Acaryochloris thomasi RCC1774</name>
    <dbReference type="NCBI Taxonomy" id="1764569"/>
    <lineage>
        <taxon>Bacteria</taxon>
        <taxon>Bacillati</taxon>
        <taxon>Cyanobacteriota</taxon>
        <taxon>Cyanophyceae</taxon>
        <taxon>Acaryochloridales</taxon>
        <taxon>Acaryochloridaceae</taxon>
        <taxon>Acaryochloris</taxon>
        <taxon>Acaryochloris thomasi</taxon>
    </lineage>
</organism>
<dbReference type="InterPro" id="IPR029063">
    <property type="entry name" value="SAM-dependent_MTases_sf"/>
</dbReference>
<dbReference type="InterPro" id="IPR010342">
    <property type="entry name" value="DUF938"/>
</dbReference>
<comment type="caution">
    <text evidence="1">The sequence shown here is derived from an EMBL/GenBank/DDBJ whole genome shotgun (WGS) entry which is preliminary data.</text>
</comment>
<keyword evidence="2" id="KW-1185">Reference proteome</keyword>
<dbReference type="Gene3D" id="3.40.50.150">
    <property type="entry name" value="Vaccinia Virus protein VP39"/>
    <property type="match status" value="1"/>
</dbReference>
<sequence length="210" mass="23139">MAIDARQYAPATQRNRDVILSILHQVLPTQGTVLEVSSGTGEHAVYFAPRLQPRYWLPSDLNPVAQASIAAWRDHHPTEYLLAPIHLNAEDSSWLVEQEGVYRLVEPIVAIANINMIHISPWSACLGLLAGAGRILPPGGILYIYGPYKQNGAHTAESNAVFDQGLRSQNPAWGIRNLEDVIEAAQIQQLKLLKTVSMPANNLSVILQRN</sequence>
<evidence type="ECO:0008006" key="3">
    <source>
        <dbReference type="Google" id="ProtNLM"/>
    </source>
</evidence>
<dbReference type="PANTHER" id="PTHR20974">
    <property type="entry name" value="UPF0585 PROTEIN CG18661"/>
    <property type="match status" value="1"/>
</dbReference>
<dbReference type="AlphaFoldDB" id="A0A2W1JDY8"/>
<accession>A0A2W1JDY8</accession>
<dbReference type="SUPFAM" id="SSF53335">
    <property type="entry name" value="S-adenosyl-L-methionine-dependent methyltransferases"/>
    <property type="match status" value="1"/>
</dbReference>
<proteinExistence type="predicted"/>
<gene>
    <name evidence="1" type="ORF">C1752_04348</name>
</gene>